<dbReference type="Gene3D" id="1.10.730.10">
    <property type="entry name" value="Isoleucyl-tRNA Synthetase, Domain 1"/>
    <property type="match status" value="1"/>
</dbReference>
<feature type="region of interest" description="Disordered" evidence="11">
    <location>
        <begin position="688"/>
        <end position="707"/>
    </location>
</feature>
<comment type="similarity">
    <text evidence="1 10">Belongs to the class-I aminoacyl-tRNA synthetase family.</text>
</comment>
<evidence type="ECO:0000256" key="2">
    <source>
        <dbReference type="ARBA" id="ARBA00012837"/>
    </source>
</evidence>
<evidence type="ECO:0000256" key="3">
    <source>
        <dbReference type="ARBA" id="ARBA00022598"/>
    </source>
</evidence>
<keyword evidence="3 10" id="KW-0436">Ligase</keyword>
<dbReference type="Proteomes" id="UP000722485">
    <property type="component" value="Unassembled WGS sequence"/>
</dbReference>
<dbReference type="EMBL" id="JAANBB010000031">
    <property type="protein sequence ID" value="KAF7554505.1"/>
    <property type="molecule type" value="Genomic_DNA"/>
</dbReference>
<dbReference type="InterPro" id="IPR001278">
    <property type="entry name" value="Arg-tRNA-ligase"/>
</dbReference>
<dbReference type="InterPro" id="IPR014729">
    <property type="entry name" value="Rossmann-like_a/b/a_fold"/>
</dbReference>
<dbReference type="PROSITE" id="PS00178">
    <property type="entry name" value="AA_TRNA_LIGASE_I"/>
    <property type="match status" value="1"/>
</dbReference>
<evidence type="ECO:0000256" key="10">
    <source>
        <dbReference type="RuleBase" id="RU363038"/>
    </source>
</evidence>
<dbReference type="GO" id="GO:0004814">
    <property type="term" value="F:arginine-tRNA ligase activity"/>
    <property type="evidence" value="ECO:0007669"/>
    <property type="project" value="UniProtKB-EC"/>
</dbReference>
<evidence type="ECO:0000256" key="7">
    <source>
        <dbReference type="ARBA" id="ARBA00023146"/>
    </source>
</evidence>
<dbReference type="SMART" id="SM00836">
    <property type="entry name" value="DALR_1"/>
    <property type="match status" value="1"/>
</dbReference>
<dbReference type="InterPro" id="IPR009080">
    <property type="entry name" value="tRNAsynth_Ia_anticodon-bd"/>
</dbReference>
<keyword evidence="4 10" id="KW-0547">Nucleotide-binding</keyword>
<dbReference type="Gene3D" id="3.30.1360.70">
    <property type="entry name" value="Arginyl tRNA synthetase N-terminal domain"/>
    <property type="match status" value="1"/>
</dbReference>
<gene>
    <name evidence="13" type="ORF">G7Z17_g2867</name>
</gene>
<protein>
    <recommendedName>
        <fullName evidence="2">arginine--tRNA ligase</fullName>
        <ecNumber evidence="2">6.1.1.19</ecNumber>
    </recommendedName>
    <alternativeName>
        <fullName evidence="8">Arginyl-tRNA synthetase</fullName>
    </alternativeName>
</protein>
<keyword evidence="14" id="KW-1185">Reference proteome</keyword>
<dbReference type="SUPFAM" id="SSF47323">
    <property type="entry name" value="Anticodon-binding domain of a subclass of class I aminoacyl-tRNA synthetases"/>
    <property type="match status" value="1"/>
</dbReference>
<comment type="caution">
    <text evidence="13">The sequence shown here is derived from an EMBL/GenBank/DDBJ whole genome shotgun (WGS) entry which is preliminary data.</text>
</comment>
<evidence type="ECO:0000313" key="14">
    <source>
        <dbReference type="Proteomes" id="UP000722485"/>
    </source>
</evidence>
<dbReference type="Pfam" id="PF00750">
    <property type="entry name" value="tRNA-synt_1d"/>
    <property type="match status" value="1"/>
</dbReference>
<dbReference type="InterPro" id="IPR008909">
    <property type="entry name" value="DALR_anticod-bd"/>
</dbReference>
<keyword evidence="5 10" id="KW-0067">ATP-binding</keyword>
<dbReference type="InterPro" id="IPR036695">
    <property type="entry name" value="Arg-tRNA-synth_N_sf"/>
</dbReference>
<evidence type="ECO:0000256" key="11">
    <source>
        <dbReference type="SAM" id="MobiDB-lite"/>
    </source>
</evidence>
<dbReference type="GO" id="GO:0032543">
    <property type="term" value="P:mitochondrial translation"/>
    <property type="evidence" value="ECO:0007669"/>
    <property type="project" value="TreeGrafter"/>
</dbReference>
<sequence>MATLTKDGLTALLAELGADVIPAVTDLPAVHALSRPTDIYRAYVVDILTKATACEASLVYDSVQSSNTLPHGDLLLPVPRLRIKGKKPAELGAELAASFVDGHPLLQKPVASGIHLPIFFAPRSLPRIILPYIFQREGSYGNDPTHGLRDTSATHLGRKKVIVEFASPNIAKEFHAGHLRSTVIGAYISNLYKSMGWDVIKINYLGDWGKQFGLLGVGWERFGSEEELAREPLKHLLSVYARINALFKPEQDASKKAREEGRDTAEIESQGIYAERNAFFSRLENGDMEAFALWERFRRISVERYELTYARLNVEFDVYSGESQVQTVTIEAVEKLLQEKGVYEEKNGSWTIDFEKHGSKGLGIAVVRGRTGATTYLLRDVAAVLEREKLYNFDKMIYVVSTEQDLYFKRLFKTLELIGRADLASCLQHVNFGRVLGMSSRLGNAKLLSDILDQSRDAMHDVMRRNTEKYAQVVNPDLVAEAVGISAVMVQDMSAKRIHDYEFDMTRMTSFEGDTGAYLQYCHARLNSILRKAEVTRVDLAVHLIDHPDALDTDLAEKQHCVDLLRLMAQYPDVTATALRNLEPSTILTYLFRLTHQLSSCYDVLQVVGAEGGRDVTLARAALYEAARQVLENGMKLLGLSPVESNPKFMEQRTEVAWMQTPPATAKLDTNAEHLHAGLANGELRSLGAGASPLIPPSPSTGARNER</sequence>
<evidence type="ECO:0000256" key="6">
    <source>
        <dbReference type="ARBA" id="ARBA00022917"/>
    </source>
</evidence>
<dbReference type="InterPro" id="IPR035684">
    <property type="entry name" value="ArgRS_core"/>
</dbReference>
<dbReference type="PANTHER" id="PTHR11956:SF11">
    <property type="entry name" value="ARGININE--TRNA LIGASE, MITOCHONDRIAL-RELATED"/>
    <property type="match status" value="1"/>
</dbReference>
<evidence type="ECO:0000256" key="4">
    <source>
        <dbReference type="ARBA" id="ARBA00022741"/>
    </source>
</evidence>
<dbReference type="FunFam" id="1.10.730.10:FF:000006">
    <property type="entry name" value="Arginyl-tRNA synthetase 2, mitochondrial"/>
    <property type="match status" value="1"/>
</dbReference>
<keyword evidence="6 10" id="KW-0648">Protein biosynthesis</keyword>
<dbReference type="Gene3D" id="3.40.50.620">
    <property type="entry name" value="HUPs"/>
    <property type="match status" value="1"/>
</dbReference>
<dbReference type="EC" id="6.1.1.19" evidence="2"/>
<keyword evidence="7 10" id="KW-0030">Aminoacyl-tRNA synthetase</keyword>
<dbReference type="SUPFAM" id="SSF52374">
    <property type="entry name" value="Nucleotidylyl transferase"/>
    <property type="match status" value="1"/>
</dbReference>
<comment type="catalytic activity">
    <reaction evidence="9">
        <text>tRNA(Arg) + L-arginine + ATP = L-arginyl-tRNA(Arg) + AMP + diphosphate</text>
        <dbReference type="Rhea" id="RHEA:20301"/>
        <dbReference type="Rhea" id="RHEA-COMP:9658"/>
        <dbReference type="Rhea" id="RHEA-COMP:9673"/>
        <dbReference type="ChEBI" id="CHEBI:30616"/>
        <dbReference type="ChEBI" id="CHEBI:32682"/>
        <dbReference type="ChEBI" id="CHEBI:33019"/>
        <dbReference type="ChEBI" id="CHEBI:78442"/>
        <dbReference type="ChEBI" id="CHEBI:78513"/>
        <dbReference type="ChEBI" id="CHEBI:456215"/>
        <dbReference type="EC" id="6.1.1.19"/>
    </reaction>
</comment>
<dbReference type="AlphaFoldDB" id="A0A9P5LJX2"/>
<dbReference type="NCBIfam" id="TIGR00456">
    <property type="entry name" value="argS"/>
    <property type="match status" value="1"/>
</dbReference>
<dbReference type="GO" id="GO:0005739">
    <property type="term" value="C:mitochondrion"/>
    <property type="evidence" value="ECO:0007669"/>
    <property type="project" value="TreeGrafter"/>
</dbReference>
<dbReference type="PRINTS" id="PR01038">
    <property type="entry name" value="TRNASYNTHARG"/>
</dbReference>
<feature type="domain" description="DALR anticodon binding" evidence="12">
    <location>
        <begin position="519"/>
        <end position="646"/>
    </location>
</feature>
<dbReference type="GO" id="GO:0006420">
    <property type="term" value="P:arginyl-tRNA aminoacylation"/>
    <property type="evidence" value="ECO:0007669"/>
    <property type="project" value="InterPro"/>
</dbReference>
<dbReference type="CDD" id="cd07956">
    <property type="entry name" value="Anticodon_Ia_Arg"/>
    <property type="match status" value="1"/>
</dbReference>
<reference evidence="13" key="1">
    <citation type="submission" date="2020-03" db="EMBL/GenBank/DDBJ databases">
        <title>Draft Genome Sequence of Cylindrodendrum hubeiense.</title>
        <authorList>
            <person name="Buettner E."/>
            <person name="Kellner H."/>
        </authorList>
    </citation>
    <scope>NUCLEOTIDE SEQUENCE</scope>
    <source>
        <strain evidence="13">IHI 201604</strain>
    </source>
</reference>
<evidence type="ECO:0000256" key="5">
    <source>
        <dbReference type="ARBA" id="ARBA00022840"/>
    </source>
</evidence>
<dbReference type="SUPFAM" id="SSF55190">
    <property type="entry name" value="Arginyl-tRNA synthetase (ArgRS), N-terminal 'additional' domain"/>
    <property type="match status" value="1"/>
</dbReference>
<dbReference type="InterPro" id="IPR001412">
    <property type="entry name" value="aa-tRNA-synth_I_CS"/>
</dbReference>
<evidence type="ECO:0000256" key="9">
    <source>
        <dbReference type="ARBA" id="ARBA00049339"/>
    </source>
</evidence>
<accession>A0A9P5LJX2</accession>
<dbReference type="PANTHER" id="PTHR11956">
    <property type="entry name" value="ARGINYL-TRNA SYNTHETASE"/>
    <property type="match status" value="1"/>
</dbReference>
<evidence type="ECO:0000313" key="13">
    <source>
        <dbReference type="EMBL" id="KAF7554505.1"/>
    </source>
</evidence>
<evidence type="ECO:0000256" key="8">
    <source>
        <dbReference type="ARBA" id="ARBA00033033"/>
    </source>
</evidence>
<evidence type="ECO:0000256" key="1">
    <source>
        <dbReference type="ARBA" id="ARBA00005594"/>
    </source>
</evidence>
<dbReference type="GO" id="GO:0005524">
    <property type="term" value="F:ATP binding"/>
    <property type="evidence" value="ECO:0007669"/>
    <property type="project" value="UniProtKB-KW"/>
</dbReference>
<dbReference type="OrthoDB" id="68056at2759"/>
<organism evidence="13 14">
    <name type="scientific">Cylindrodendrum hubeiense</name>
    <dbReference type="NCBI Taxonomy" id="595255"/>
    <lineage>
        <taxon>Eukaryota</taxon>
        <taxon>Fungi</taxon>
        <taxon>Dikarya</taxon>
        <taxon>Ascomycota</taxon>
        <taxon>Pezizomycotina</taxon>
        <taxon>Sordariomycetes</taxon>
        <taxon>Hypocreomycetidae</taxon>
        <taxon>Hypocreales</taxon>
        <taxon>Nectriaceae</taxon>
        <taxon>Cylindrodendrum</taxon>
    </lineage>
</organism>
<name>A0A9P5LJX2_9HYPO</name>
<proteinExistence type="inferred from homology"/>
<dbReference type="FunFam" id="3.40.50.620:FF:000058">
    <property type="entry name" value="Mitochondrial arginyl-tRNA synthetase"/>
    <property type="match status" value="1"/>
</dbReference>
<evidence type="ECO:0000259" key="12">
    <source>
        <dbReference type="SMART" id="SM00836"/>
    </source>
</evidence>
<dbReference type="Pfam" id="PF05746">
    <property type="entry name" value="DALR_1"/>
    <property type="match status" value="1"/>
</dbReference>